<dbReference type="InterPro" id="IPR004330">
    <property type="entry name" value="FAR1_DNA_bnd_dom"/>
</dbReference>
<organism evidence="3 4">
    <name type="scientific">Fraxinus pennsylvanica</name>
    <dbReference type="NCBI Taxonomy" id="56036"/>
    <lineage>
        <taxon>Eukaryota</taxon>
        <taxon>Viridiplantae</taxon>
        <taxon>Streptophyta</taxon>
        <taxon>Embryophyta</taxon>
        <taxon>Tracheophyta</taxon>
        <taxon>Spermatophyta</taxon>
        <taxon>Magnoliopsida</taxon>
        <taxon>eudicotyledons</taxon>
        <taxon>Gunneridae</taxon>
        <taxon>Pentapetalae</taxon>
        <taxon>asterids</taxon>
        <taxon>lamiids</taxon>
        <taxon>Lamiales</taxon>
        <taxon>Oleaceae</taxon>
        <taxon>Oleeae</taxon>
        <taxon>Fraxinus</taxon>
    </lineage>
</organism>
<name>A0AAD1Z613_9LAMI</name>
<evidence type="ECO:0000256" key="1">
    <source>
        <dbReference type="SAM" id="MobiDB-lite"/>
    </source>
</evidence>
<proteinExistence type="predicted"/>
<dbReference type="EMBL" id="OU503041">
    <property type="protein sequence ID" value="CAI9762978.1"/>
    <property type="molecule type" value="Genomic_DNA"/>
</dbReference>
<protein>
    <recommendedName>
        <fullName evidence="2">FAR1 domain-containing protein</fullName>
    </recommendedName>
</protein>
<feature type="domain" description="FAR1" evidence="2">
    <location>
        <begin position="81"/>
        <end position="137"/>
    </location>
</feature>
<accession>A0AAD1Z613</accession>
<feature type="region of interest" description="Disordered" evidence="1">
    <location>
        <begin position="120"/>
        <end position="143"/>
    </location>
</feature>
<feature type="compositionally biased region" description="Polar residues" evidence="1">
    <location>
        <begin position="134"/>
        <end position="143"/>
    </location>
</feature>
<evidence type="ECO:0000259" key="2">
    <source>
        <dbReference type="Pfam" id="PF03101"/>
    </source>
</evidence>
<keyword evidence="4" id="KW-1185">Reference proteome</keyword>
<evidence type="ECO:0000313" key="4">
    <source>
        <dbReference type="Proteomes" id="UP000834106"/>
    </source>
</evidence>
<dbReference type="Proteomes" id="UP000834106">
    <property type="component" value="Chromosome 6"/>
</dbReference>
<dbReference type="PANTHER" id="PTHR46328">
    <property type="entry name" value="FAR-RED IMPAIRED RESPONSIVE (FAR1) FAMILY PROTEIN-RELATED"/>
    <property type="match status" value="1"/>
</dbReference>
<gene>
    <name evidence="3" type="ORF">FPE_LOCUS10408</name>
</gene>
<dbReference type="AlphaFoldDB" id="A0AAD1Z613"/>
<evidence type="ECO:0000313" key="3">
    <source>
        <dbReference type="EMBL" id="CAI9762978.1"/>
    </source>
</evidence>
<dbReference type="PANTHER" id="PTHR46328:SF42">
    <property type="entry name" value="PROTEIN FAR1-RELATED SEQUENCE 5-LIKE ISOFORM X1"/>
    <property type="match status" value="1"/>
</dbReference>
<sequence length="275" mass="31027">MDLVRLDLENEDMEFDVGSGEEEETGYVLGQQFQYDDNCNGNALVEGARTSLSSSNGNDGDFHLEPYEGMEFDSEQAGRIFYNSYARRVGFSTRVSVYQRSRRDGSIICRQVVCSREGFRREGSENKSKRQHTVTRSNLGLENNPQESFTARYDILSKEAIKYVEDGADSVHVYHVAMNALREAARQVAAAKQDTPSVVQSTQIIKCNQGIDVNETQSDPSNQEKKIQELTAELENASQICEAYQAKLLLVLREMEEQKLKISVKVQSVRVNLQT</sequence>
<reference evidence="3" key="1">
    <citation type="submission" date="2023-05" db="EMBL/GenBank/DDBJ databases">
        <authorList>
            <person name="Huff M."/>
        </authorList>
    </citation>
    <scope>NUCLEOTIDE SEQUENCE</scope>
</reference>
<dbReference type="Pfam" id="PF03101">
    <property type="entry name" value="FAR1"/>
    <property type="match status" value="1"/>
</dbReference>